<protein>
    <submittedName>
        <fullName evidence="2">Uncharacterized protein</fullName>
    </submittedName>
</protein>
<evidence type="ECO:0000256" key="1">
    <source>
        <dbReference type="SAM" id="MobiDB-lite"/>
    </source>
</evidence>
<sequence length="120" mass="12122">MCVQRREVAQQFQRTYAGPGAGRLRHHPDPTGGAGAGHVVTHDPDRAGLGGEDAGAAPDHGRLPGAVGAEQGGHPVLLGAQREVVDDGAPAEAYDQVVDLEGGGGVGHPTSLGRAKLRNG</sequence>
<feature type="region of interest" description="Disordered" evidence="1">
    <location>
        <begin position="1"/>
        <end position="73"/>
    </location>
</feature>
<dbReference type="EMBL" id="VSSQ01110316">
    <property type="protein sequence ID" value="MPN48206.1"/>
    <property type="molecule type" value="Genomic_DNA"/>
</dbReference>
<evidence type="ECO:0000313" key="2">
    <source>
        <dbReference type="EMBL" id="MPN48206.1"/>
    </source>
</evidence>
<gene>
    <name evidence="2" type="ORF">SDC9_195811</name>
</gene>
<name>A0A645IBA1_9ZZZZ</name>
<feature type="region of interest" description="Disordered" evidence="1">
    <location>
        <begin position="99"/>
        <end position="120"/>
    </location>
</feature>
<accession>A0A645IBA1</accession>
<dbReference type="AlphaFoldDB" id="A0A645IBA1"/>
<proteinExistence type="predicted"/>
<reference evidence="2" key="1">
    <citation type="submission" date="2019-08" db="EMBL/GenBank/DDBJ databases">
        <authorList>
            <person name="Kucharzyk K."/>
            <person name="Murdoch R.W."/>
            <person name="Higgins S."/>
            <person name="Loffler F."/>
        </authorList>
    </citation>
    <scope>NUCLEOTIDE SEQUENCE</scope>
</reference>
<comment type="caution">
    <text evidence="2">The sequence shown here is derived from an EMBL/GenBank/DDBJ whole genome shotgun (WGS) entry which is preliminary data.</text>
</comment>
<organism evidence="2">
    <name type="scientific">bioreactor metagenome</name>
    <dbReference type="NCBI Taxonomy" id="1076179"/>
    <lineage>
        <taxon>unclassified sequences</taxon>
        <taxon>metagenomes</taxon>
        <taxon>ecological metagenomes</taxon>
    </lineage>
</organism>